<accession>A0A3P1V5L4</accession>
<dbReference type="Proteomes" id="UP000271272">
    <property type="component" value="Unassembled WGS sequence"/>
</dbReference>
<keyword evidence="1" id="KW-0812">Transmembrane</keyword>
<dbReference type="RefSeq" id="WP_124933555.1">
    <property type="nucleotide sequence ID" value="NZ_RQZC01000006.1"/>
</dbReference>
<dbReference type="AlphaFoldDB" id="A0A3P1V5L4"/>
<dbReference type="EMBL" id="RQZC01000006">
    <property type="protein sequence ID" value="RRD29524.1"/>
    <property type="molecule type" value="Genomic_DNA"/>
</dbReference>
<evidence type="ECO:0000313" key="3">
    <source>
        <dbReference type="Proteomes" id="UP000271272"/>
    </source>
</evidence>
<evidence type="ECO:0000313" key="2">
    <source>
        <dbReference type="EMBL" id="RRD29524.1"/>
    </source>
</evidence>
<feature type="transmembrane region" description="Helical" evidence="1">
    <location>
        <begin position="21"/>
        <end position="40"/>
    </location>
</feature>
<comment type="caution">
    <text evidence="2">The sequence shown here is derived from an EMBL/GenBank/DDBJ whole genome shotgun (WGS) entry which is preliminary data.</text>
</comment>
<organism evidence="2 3">
    <name type="scientific">Actinomyces bowdenii</name>
    <dbReference type="NCBI Taxonomy" id="131109"/>
    <lineage>
        <taxon>Bacteria</taxon>
        <taxon>Bacillati</taxon>
        <taxon>Actinomycetota</taxon>
        <taxon>Actinomycetes</taxon>
        <taxon>Actinomycetales</taxon>
        <taxon>Actinomycetaceae</taxon>
        <taxon>Actinomyces</taxon>
    </lineage>
</organism>
<sequence length="195" mass="21873">MSSARPSLLETTDPARRRLGVAVVVGIIGGLFSAIVKFGWEVPFPPRTPERNATNPPQTMLEWFGMTPEQSHTAVSFNANDGLPIYSFIVHFAFAIVFALVYCVVAEYYPRIKLWQGAAFGILVWIGAHLVVMPLLGWVPSPFPWVAGGQTWAEHFSELLGHVIWLWAIEIVRRDLRNRITHEPDAEVPLKDATR</sequence>
<feature type="transmembrane region" description="Helical" evidence="1">
    <location>
        <begin position="85"/>
        <end position="105"/>
    </location>
</feature>
<keyword evidence="3" id="KW-1185">Reference proteome</keyword>
<dbReference type="Pfam" id="PF07274">
    <property type="entry name" value="DUF1440"/>
    <property type="match status" value="1"/>
</dbReference>
<keyword evidence="1" id="KW-0472">Membrane</keyword>
<keyword evidence="1" id="KW-1133">Transmembrane helix</keyword>
<gene>
    <name evidence="2" type="ORF">EII10_05745</name>
</gene>
<reference evidence="2 3" key="1">
    <citation type="submission" date="2018-11" db="EMBL/GenBank/DDBJ databases">
        <title>Genomes From Bacteria Associated with the Canine Oral Cavity: a Test Case for Automated Genome-Based Taxonomic Assignment.</title>
        <authorList>
            <person name="Coil D.A."/>
            <person name="Jospin G."/>
            <person name="Darling A.E."/>
            <person name="Wallis C."/>
            <person name="Davis I.J."/>
            <person name="Harris S."/>
            <person name="Eisen J.A."/>
            <person name="Holcombe L.J."/>
            <person name="O'Flynn C."/>
        </authorList>
    </citation>
    <scope>NUCLEOTIDE SEQUENCE [LARGE SCALE GENOMIC DNA]</scope>
    <source>
        <strain evidence="2 3">OH5050</strain>
    </source>
</reference>
<dbReference type="InterPro" id="IPR009898">
    <property type="entry name" value="DUF1440"/>
</dbReference>
<dbReference type="OrthoDB" id="1629003at2"/>
<proteinExistence type="predicted"/>
<protein>
    <submittedName>
        <fullName evidence="2">DUF1440 domain-containing protein</fullName>
    </submittedName>
</protein>
<name>A0A3P1V5L4_9ACTO</name>
<evidence type="ECO:0000256" key="1">
    <source>
        <dbReference type="SAM" id="Phobius"/>
    </source>
</evidence>
<feature type="transmembrane region" description="Helical" evidence="1">
    <location>
        <begin position="117"/>
        <end position="139"/>
    </location>
</feature>